<organism evidence="3 4">
    <name type="scientific">Silvimonas terrae</name>
    <dbReference type="NCBI Taxonomy" id="300266"/>
    <lineage>
        <taxon>Bacteria</taxon>
        <taxon>Pseudomonadati</taxon>
        <taxon>Pseudomonadota</taxon>
        <taxon>Betaproteobacteria</taxon>
        <taxon>Neisseriales</taxon>
        <taxon>Chitinibacteraceae</taxon>
        <taxon>Silvimonas</taxon>
    </lineage>
</organism>
<name>A0A840RCM2_9NEIS</name>
<reference evidence="3 4" key="1">
    <citation type="submission" date="2020-08" db="EMBL/GenBank/DDBJ databases">
        <title>Genomic Encyclopedia of Type Strains, Phase IV (KMG-IV): sequencing the most valuable type-strain genomes for metagenomic binning, comparative biology and taxonomic classification.</title>
        <authorList>
            <person name="Goeker M."/>
        </authorList>
    </citation>
    <scope>NUCLEOTIDE SEQUENCE [LARGE SCALE GENOMIC DNA]</scope>
    <source>
        <strain evidence="3 4">DSM 18233</strain>
    </source>
</reference>
<dbReference type="SUPFAM" id="SSF53955">
    <property type="entry name" value="Lysozyme-like"/>
    <property type="match status" value="1"/>
</dbReference>
<dbReference type="AlphaFoldDB" id="A0A840RCM2"/>
<dbReference type="PANTHER" id="PTHR37423:SF2">
    <property type="entry name" value="MEMBRANE-BOUND LYTIC MUREIN TRANSGLYCOSYLASE C"/>
    <property type="match status" value="1"/>
</dbReference>
<dbReference type="RefSeq" id="WP_184098956.1">
    <property type="nucleotide sequence ID" value="NZ_JACHHN010000002.1"/>
</dbReference>
<comment type="caution">
    <text evidence="3">The sequence shown here is derived from an EMBL/GenBank/DDBJ whole genome shotgun (WGS) entry which is preliminary data.</text>
</comment>
<dbReference type="Pfam" id="PF01464">
    <property type="entry name" value="SLT"/>
    <property type="match status" value="1"/>
</dbReference>
<dbReference type="PANTHER" id="PTHR37423">
    <property type="entry name" value="SOLUBLE LYTIC MUREIN TRANSGLYCOSYLASE-RELATED"/>
    <property type="match status" value="1"/>
</dbReference>
<accession>A0A840RCM2</accession>
<dbReference type="InterPro" id="IPR008258">
    <property type="entry name" value="Transglycosylase_SLT_dom_1"/>
</dbReference>
<dbReference type="EMBL" id="JACHHN010000002">
    <property type="protein sequence ID" value="MBB5190707.1"/>
    <property type="molecule type" value="Genomic_DNA"/>
</dbReference>
<evidence type="ECO:0000259" key="2">
    <source>
        <dbReference type="Pfam" id="PF01464"/>
    </source>
</evidence>
<evidence type="ECO:0000313" key="4">
    <source>
        <dbReference type="Proteomes" id="UP000543030"/>
    </source>
</evidence>
<dbReference type="InterPro" id="IPR023346">
    <property type="entry name" value="Lysozyme-like_dom_sf"/>
</dbReference>
<evidence type="ECO:0000313" key="3">
    <source>
        <dbReference type="EMBL" id="MBB5190707.1"/>
    </source>
</evidence>
<gene>
    <name evidence="3" type="ORF">HNQ50_001429</name>
</gene>
<dbReference type="Gene3D" id="1.10.530.10">
    <property type="match status" value="1"/>
</dbReference>
<feature type="domain" description="Transglycosylase SLT" evidence="2">
    <location>
        <begin position="87"/>
        <end position="186"/>
    </location>
</feature>
<proteinExistence type="inferred from homology"/>
<evidence type="ECO:0000256" key="1">
    <source>
        <dbReference type="ARBA" id="ARBA00007734"/>
    </source>
</evidence>
<comment type="similarity">
    <text evidence="1">Belongs to the transglycosylase Slt family.</text>
</comment>
<protein>
    <submittedName>
        <fullName evidence="3">Soluble lytic murein transglycosylase-like protein</fullName>
    </submittedName>
</protein>
<sequence length="213" mass="23528">MAINTTRLAVLAAAGLGIWWVLQIRTQSAGESQDENGFFIPDVFGFIKTGLTSVGNAISDMTDMANSDFKTSLTQGRGNQYASALEAINSKYGMPPYLLSRIAYQESRFRDDIVSGKTKSSAGAAGMFQLMPMHWKYVDPYNWQAAGDYAAKNMLCVFYKQFGNSWVNAIAAYNGYPSVLKSWNKNGRVVLDELATQTQEYVASVIADLGWDY</sequence>
<dbReference type="Proteomes" id="UP000543030">
    <property type="component" value="Unassembled WGS sequence"/>
</dbReference>
<keyword evidence="4" id="KW-1185">Reference proteome</keyword>